<keyword evidence="4" id="KW-1185">Reference proteome</keyword>
<keyword evidence="2" id="KW-1133">Transmembrane helix</keyword>
<feature type="compositionally biased region" description="Basic residues" evidence="1">
    <location>
        <begin position="475"/>
        <end position="491"/>
    </location>
</feature>
<protein>
    <submittedName>
        <fullName evidence="3">Uncharacterized protein</fullName>
    </submittedName>
</protein>
<feature type="region of interest" description="Disordered" evidence="1">
    <location>
        <begin position="472"/>
        <end position="491"/>
    </location>
</feature>
<name>A0A9J6D4K0_RHIMP</name>
<dbReference type="EMBL" id="JABSTU010000011">
    <property type="protein sequence ID" value="KAH8008984.1"/>
    <property type="molecule type" value="Genomic_DNA"/>
</dbReference>
<dbReference type="Proteomes" id="UP000821866">
    <property type="component" value="Chromosome 9"/>
</dbReference>
<reference evidence="3" key="2">
    <citation type="submission" date="2021-09" db="EMBL/GenBank/DDBJ databases">
        <authorList>
            <person name="Jia N."/>
            <person name="Wang J."/>
            <person name="Shi W."/>
            <person name="Du L."/>
            <person name="Sun Y."/>
            <person name="Zhan W."/>
            <person name="Jiang J."/>
            <person name="Wang Q."/>
            <person name="Zhang B."/>
            <person name="Ji P."/>
            <person name="Sakyi L.B."/>
            <person name="Cui X."/>
            <person name="Yuan T."/>
            <person name="Jiang B."/>
            <person name="Yang W."/>
            <person name="Lam T.T.-Y."/>
            <person name="Chang Q."/>
            <person name="Ding S."/>
            <person name="Wang X."/>
            <person name="Zhu J."/>
            <person name="Ruan X."/>
            <person name="Zhao L."/>
            <person name="Wei J."/>
            <person name="Que T."/>
            <person name="Du C."/>
            <person name="Cheng J."/>
            <person name="Dai P."/>
            <person name="Han X."/>
            <person name="Huang E."/>
            <person name="Gao Y."/>
            <person name="Liu J."/>
            <person name="Shao H."/>
            <person name="Ye R."/>
            <person name="Li L."/>
            <person name="Wei W."/>
            <person name="Wang X."/>
            <person name="Wang C."/>
            <person name="Huo Q."/>
            <person name="Li W."/>
            <person name="Guo W."/>
            <person name="Chen H."/>
            <person name="Chen S."/>
            <person name="Zhou L."/>
            <person name="Zhou L."/>
            <person name="Ni X."/>
            <person name="Tian J."/>
            <person name="Zhou Y."/>
            <person name="Sheng Y."/>
            <person name="Liu T."/>
            <person name="Pan Y."/>
            <person name="Xia L."/>
            <person name="Li J."/>
            <person name="Zhao F."/>
            <person name="Cao W."/>
        </authorList>
    </citation>
    <scope>NUCLEOTIDE SEQUENCE</scope>
    <source>
        <strain evidence="3">Rmic-2018</strain>
        <tissue evidence="3">Larvae</tissue>
    </source>
</reference>
<evidence type="ECO:0000256" key="1">
    <source>
        <dbReference type="SAM" id="MobiDB-lite"/>
    </source>
</evidence>
<dbReference type="AlphaFoldDB" id="A0A9J6D4K0"/>
<comment type="caution">
    <text evidence="3">The sequence shown here is derived from an EMBL/GenBank/DDBJ whole genome shotgun (WGS) entry which is preliminary data.</text>
</comment>
<organism evidence="3 4">
    <name type="scientific">Rhipicephalus microplus</name>
    <name type="common">Cattle tick</name>
    <name type="synonym">Boophilus microplus</name>
    <dbReference type="NCBI Taxonomy" id="6941"/>
    <lineage>
        <taxon>Eukaryota</taxon>
        <taxon>Metazoa</taxon>
        <taxon>Ecdysozoa</taxon>
        <taxon>Arthropoda</taxon>
        <taxon>Chelicerata</taxon>
        <taxon>Arachnida</taxon>
        <taxon>Acari</taxon>
        <taxon>Parasitiformes</taxon>
        <taxon>Ixodida</taxon>
        <taxon>Ixodoidea</taxon>
        <taxon>Ixodidae</taxon>
        <taxon>Rhipicephalinae</taxon>
        <taxon>Rhipicephalus</taxon>
        <taxon>Boophilus</taxon>
    </lineage>
</organism>
<evidence type="ECO:0000256" key="2">
    <source>
        <dbReference type="SAM" id="Phobius"/>
    </source>
</evidence>
<evidence type="ECO:0000313" key="4">
    <source>
        <dbReference type="Proteomes" id="UP000821866"/>
    </source>
</evidence>
<accession>A0A9J6D4K0</accession>
<feature type="region of interest" description="Disordered" evidence="1">
    <location>
        <begin position="83"/>
        <end position="177"/>
    </location>
</feature>
<sequence length="491" mass="53505">MAKERRGSHAVSKNEDARLAAGTHQPAFAALTESCEVLGQVPTGFRRGSRCNVAEEKAVAAPSLALNVRRKSITLPNAEDFCELPKLSPTAPSIPMAPPQTTSRSPPKSKAGSRHDIAEVNPSSPPACVVTLPKSSTADEGEKIVGNVKLLPPKPTSPSLRDMPQQEQAPRARRGSTNELQANKLEYQATAQDQNDALGKRVVEAGDQQKLKAAPGYKQESQLFLTAPQQFAQNGNPPPLWPEKVVVQRASYDWHSELDDRQKNTWPCMLFTVAFLVGLVILLIFFLVDSTKKLASLERTTTTSLLTTPLTRKEREIIESATSALSVVPNGTESTTTTTTEVAFSAEKEEEVDVSMATPTSDYEEEYQQTETSWVETSRQALETVNVFDEISASLNIQSCTMTCSRGLFAKVLESIMLVTNSECIVHQQRPQKPNRYQLHELSSHEDASGNTLFPSIGAAMEEGKVGEALTSHVVKPHGGRKGRRGHAQPA</sequence>
<dbReference type="VEuPathDB" id="VectorBase:LOC119187156"/>
<evidence type="ECO:0000313" key="3">
    <source>
        <dbReference type="EMBL" id="KAH8008984.1"/>
    </source>
</evidence>
<gene>
    <name evidence="3" type="ORF">HPB51_008555</name>
</gene>
<feature type="transmembrane region" description="Helical" evidence="2">
    <location>
        <begin position="269"/>
        <end position="288"/>
    </location>
</feature>
<keyword evidence="2" id="KW-0812">Transmembrane</keyword>
<proteinExistence type="predicted"/>
<reference evidence="3" key="1">
    <citation type="journal article" date="2020" name="Cell">
        <title>Large-Scale Comparative Analyses of Tick Genomes Elucidate Their Genetic Diversity and Vector Capacities.</title>
        <authorList>
            <consortium name="Tick Genome and Microbiome Consortium (TIGMIC)"/>
            <person name="Jia N."/>
            <person name="Wang J."/>
            <person name="Shi W."/>
            <person name="Du L."/>
            <person name="Sun Y."/>
            <person name="Zhan W."/>
            <person name="Jiang J.F."/>
            <person name="Wang Q."/>
            <person name="Zhang B."/>
            <person name="Ji P."/>
            <person name="Bell-Sakyi L."/>
            <person name="Cui X.M."/>
            <person name="Yuan T.T."/>
            <person name="Jiang B.G."/>
            <person name="Yang W.F."/>
            <person name="Lam T.T."/>
            <person name="Chang Q.C."/>
            <person name="Ding S.J."/>
            <person name="Wang X.J."/>
            <person name="Zhu J.G."/>
            <person name="Ruan X.D."/>
            <person name="Zhao L."/>
            <person name="Wei J.T."/>
            <person name="Ye R.Z."/>
            <person name="Que T.C."/>
            <person name="Du C.H."/>
            <person name="Zhou Y.H."/>
            <person name="Cheng J.X."/>
            <person name="Dai P.F."/>
            <person name="Guo W.B."/>
            <person name="Han X.H."/>
            <person name="Huang E.J."/>
            <person name="Li L.F."/>
            <person name="Wei W."/>
            <person name="Gao Y.C."/>
            <person name="Liu J.Z."/>
            <person name="Shao H.Z."/>
            <person name="Wang X."/>
            <person name="Wang C.C."/>
            <person name="Yang T.C."/>
            <person name="Huo Q.B."/>
            <person name="Li W."/>
            <person name="Chen H.Y."/>
            <person name="Chen S.E."/>
            <person name="Zhou L.G."/>
            <person name="Ni X.B."/>
            <person name="Tian J.H."/>
            <person name="Sheng Y."/>
            <person name="Liu T."/>
            <person name="Pan Y.S."/>
            <person name="Xia L.Y."/>
            <person name="Li J."/>
            <person name="Zhao F."/>
            <person name="Cao W.C."/>
        </authorList>
    </citation>
    <scope>NUCLEOTIDE SEQUENCE</scope>
    <source>
        <strain evidence="3">Rmic-2018</strain>
    </source>
</reference>
<keyword evidence="2" id="KW-0472">Membrane</keyword>